<evidence type="ECO:0000313" key="7">
    <source>
        <dbReference type="EMBL" id="CAH0405132.1"/>
    </source>
</evidence>
<name>A0ABN8BEX1_CHISP</name>
<dbReference type="PANTHER" id="PTHR23241">
    <property type="entry name" value="LATE EMBRYOGENESIS ABUNDANT PLANTS LEA-RELATED"/>
    <property type="match status" value="1"/>
</dbReference>
<feature type="transmembrane region" description="Helical" evidence="5">
    <location>
        <begin position="189"/>
        <end position="208"/>
    </location>
</feature>
<keyword evidence="4 5" id="KW-0472">Membrane</keyword>
<dbReference type="InterPro" id="IPR025423">
    <property type="entry name" value="TMEM205-like"/>
</dbReference>
<reference evidence="7" key="1">
    <citation type="submission" date="2021-12" db="EMBL/GenBank/DDBJ databases">
        <authorList>
            <person name="King R."/>
        </authorList>
    </citation>
    <scope>NUCLEOTIDE SEQUENCE</scope>
</reference>
<feature type="domain" description="TMEM205-like" evidence="6">
    <location>
        <begin position="103"/>
        <end position="157"/>
    </location>
</feature>
<feature type="transmembrane region" description="Helical" evidence="5">
    <location>
        <begin position="90"/>
        <end position="112"/>
    </location>
</feature>
<sequence length="213" mass="24172">MCKVCNTQSSVMEALPPAPVPKSTKSLERLKKKHNIITDPHNEEKQKEVEYQPDLLAVSTQYTKLAYDLFKSTMVRLQETKAYVIELKSFMYWCNIDKTATAIGAGIVLYFSLPRHEFGRVQTALFPVYYAFNASVSLLAIVAYFKTQCITHFAATSWVQVGRLVLGELAHCPRYVRVLRTFRMYHSSIAMGTMICLGCSLYSTLILVDSMCQ</sequence>
<evidence type="ECO:0000256" key="1">
    <source>
        <dbReference type="ARBA" id="ARBA00004370"/>
    </source>
</evidence>
<gene>
    <name evidence="7" type="ORF">CHILSU_LOCUS8485</name>
</gene>
<keyword evidence="2 5" id="KW-0812">Transmembrane</keyword>
<keyword evidence="3 5" id="KW-1133">Transmembrane helix</keyword>
<dbReference type="PANTHER" id="PTHR23241:SF102">
    <property type="entry name" value="LD23009P"/>
    <property type="match status" value="1"/>
</dbReference>
<dbReference type="Proteomes" id="UP001153292">
    <property type="component" value="Chromosome 4"/>
</dbReference>
<organism evidence="7 8">
    <name type="scientific">Chilo suppressalis</name>
    <name type="common">Asiatic rice borer moth</name>
    <dbReference type="NCBI Taxonomy" id="168631"/>
    <lineage>
        <taxon>Eukaryota</taxon>
        <taxon>Metazoa</taxon>
        <taxon>Ecdysozoa</taxon>
        <taxon>Arthropoda</taxon>
        <taxon>Hexapoda</taxon>
        <taxon>Insecta</taxon>
        <taxon>Pterygota</taxon>
        <taxon>Neoptera</taxon>
        <taxon>Endopterygota</taxon>
        <taxon>Lepidoptera</taxon>
        <taxon>Glossata</taxon>
        <taxon>Ditrysia</taxon>
        <taxon>Pyraloidea</taxon>
        <taxon>Crambidae</taxon>
        <taxon>Crambinae</taxon>
        <taxon>Chilo</taxon>
    </lineage>
</organism>
<comment type="subcellular location">
    <subcellularLocation>
        <location evidence="1">Membrane</location>
    </subcellularLocation>
</comment>
<evidence type="ECO:0000313" key="8">
    <source>
        <dbReference type="Proteomes" id="UP001153292"/>
    </source>
</evidence>
<evidence type="ECO:0000256" key="3">
    <source>
        <dbReference type="ARBA" id="ARBA00022989"/>
    </source>
</evidence>
<accession>A0ABN8BEX1</accession>
<protein>
    <recommendedName>
        <fullName evidence="6">TMEM205-like domain-containing protein</fullName>
    </recommendedName>
</protein>
<dbReference type="Pfam" id="PF13664">
    <property type="entry name" value="DUF4149"/>
    <property type="match status" value="1"/>
</dbReference>
<dbReference type="InterPro" id="IPR053009">
    <property type="entry name" value="Xanthocillin_Biosynth-Assoc"/>
</dbReference>
<keyword evidence="8" id="KW-1185">Reference proteome</keyword>
<feature type="transmembrane region" description="Helical" evidence="5">
    <location>
        <begin position="124"/>
        <end position="145"/>
    </location>
</feature>
<evidence type="ECO:0000256" key="2">
    <source>
        <dbReference type="ARBA" id="ARBA00022692"/>
    </source>
</evidence>
<evidence type="ECO:0000259" key="6">
    <source>
        <dbReference type="Pfam" id="PF13664"/>
    </source>
</evidence>
<evidence type="ECO:0000256" key="5">
    <source>
        <dbReference type="SAM" id="Phobius"/>
    </source>
</evidence>
<dbReference type="EMBL" id="OU963897">
    <property type="protein sequence ID" value="CAH0405132.1"/>
    <property type="molecule type" value="Genomic_DNA"/>
</dbReference>
<evidence type="ECO:0000256" key="4">
    <source>
        <dbReference type="ARBA" id="ARBA00023136"/>
    </source>
</evidence>
<proteinExistence type="predicted"/>